<reference evidence="1 2" key="1">
    <citation type="submission" date="2023-03" db="EMBL/GenBank/DDBJ databases">
        <title>Bacillus Genome Sequencing.</title>
        <authorList>
            <person name="Dunlap C."/>
        </authorList>
    </citation>
    <scope>NUCLEOTIDE SEQUENCE [LARGE SCALE GENOMIC DNA]</scope>
    <source>
        <strain evidence="1 2">B-59205</strain>
    </source>
</reference>
<dbReference type="RefSeq" id="WP_326123701.1">
    <property type="nucleotide sequence ID" value="NZ_JARSFG010000016.1"/>
</dbReference>
<protein>
    <submittedName>
        <fullName evidence="1">LamG domain-containing protein</fullName>
    </submittedName>
</protein>
<organism evidence="1 2">
    <name type="scientific">Metasolibacillus meyeri</name>
    <dbReference type="NCBI Taxonomy" id="1071052"/>
    <lineage>
        <taxon>Bacteria</taxon>
        <taxon>Bacillati</taxon>
        <taxon>Bacillota</taxon>
        <taxon>Bacilli</taxon>
        <taxon>Bacillales</taxon>
        <taxon>Caryophanaceae</taxon>
        <taxon>Metasolibacillus</taxon>
    </lineage>
</organism>
<gene>
    <name evidence="1" type="ORF">P9B03_11980</name>
</gene>
<name>A0AAW9NNY6_9BACL</name>
<keyword evidence="2" id="KW-1185">Reference proteome</keyword>
<dbReference type="SUPFAM" id="SSF49899">
    <property type="entry name" value="Concanavalin A-like lectins/glucanases"/>
    <property type="match status" value="1"/>
</dbReference>
<evidence type="ECO:0000313" key="1">
    <source>
        <dbReference type="EMBL" id="MEC1179205.1"/>
    </source>
</evidence>
<dbReference type="InterPro" id="IPR013320">
    <property type="entry name" value="ConA-like_dom_sf"/>
</dbReference>
<dbReference type="Pfam" id="PF13385">
    <property type="entry name" value="Laminin_G_3"/>
    <property type="match status" value="1"/>
</dbReference>
<dbReference type="AlphaFoldDB" id="A0AAW9NNY6"/>
<dbReference type="EMBL" id="JARSFG010000016">
    <property type="protein sequence ID" value="MEC1179205.1"/>
    <property type="molecule type" value="Genomic_DNA"/>
</dbReference>
<sequence length="310" mass="34150">MATTEQLMSQYGVAWFGFDEASGNVYDKLGNDYVGTATGATRTQGWNGKGSAIKATGTNQIVRFNSKLIDSDEFTIRMKLRANLTTIGSYPFSTCDSHNSSNRGFGLSLPVIGGTGAIRTFYWNGTNSTSNSLTIYNAMDNKWHDIVITKNGSNMFAYCDDELQDKITNAVVMSHTHNMMLLNMGQYLGTANRWLNGEIDDLQIYNKALTPPDFEQKRLAVKSESNKNLVLSPTSTRVKEIPNTEEETLLAQGGIIHEIDSAIDRPPIDLTRISNEYEIVSNNKSPLGAGNLFTIPIGNDFKTASIEDND</sequence>
<proteinExistence type="predicted"/>
<dbReference type="Proteomes" id="UP001344888">
    <property type="component" value="Unassembled WGS sequence"/>
</dbReference>
<evidence type="ECO:0000313" key="2">
    <source>
        <dbReference type="Proteomes" id="UP001344888"/>
    </source>
</evidence>
<dbReference type="Gene3D" id="2.60.120.200">
    <property type="match status" value="1"/>
</dbReference>
<comment type="caution">
    <text evidence="1">The sequence shown here is derived from an EMBL/GenBank/DDBJ whole genome shotgun (WGS) entry which is preliminary data.</text>
</comment>
<accession>A0AAW9NNY6</accession>